<dbReference type="SMART" id="SM00052">
    <property type="entry name" value="EAL"/>
    <property type="match status" value="1"/>
</dbReference>
<dbReference type="eggNOG" id="COG4250">
    <property type="taxonomic scope" value="Bacteria"/>
</dbReference>
<dbReference type="Pfam" id="PF10069">
    <property type="entry name" value="DICT"/>
    <property type="match status" value="1"/>
</dbReference>
<dbReference type="SUPFAM" id="SSF141868">
    <property type="entry name" value="EAL domain-like"/>
    <property type="match status" value="1"/>
</dbReference>
<organism evidence="2 3">
    <name type="scientific">Gordonia sputi NBRC 100414</name>
    <dbReference type="NCBI Taxonomy" id="1089453"/>
    <lineage>
        <taxon>Bacteria</taxon>
        <taxon>Bacillati</taxon>
        <taxon>Actinomycetota</taxon>
        <taxon>Actinomycetes</taxon>
        <taxon>Mycobacteriales</taxon>
        <taxon>Gordoniaceae</taxon>
        <taxon>Gordonia</taxon>
    </lineage>
</organism>
<dbReference type="InterPro" id="IPR035919">
    <property type="entry name" value="EAL_sf"/>
</dbReference>
<dbReference type="InterPro" id="IPR019278">
    <property type="entry name" value="DICT_dom"/>
</dbReference>
<keyword evidence="3" id="KW-1185">Reference proteome</keyword>
<dbReference type="AlphaFoldDB" id="H5U7M8"/>
<reference evidence="2 3" key="1">
    <citation type="submission" date="2012-02" db="EMBL/GenBank/DDBJ databases">
        <title>Whole genome shotgun sequence of Gordonia sputi NBRC 100414.</title>
        <authorList>
            <person name="Yoshida I."/>
            <person name="Hosoyama A."/>
            <person name="Tsuchikane K."/>
            <person name="Katsumata H."/>
            <person name="Yamazaki S."/>
            <person name="Fujita N."/>
        </authorList>
    </citation>
    <scope>NUCLEOTIDE SEQUENCE [LARGE SCALE GENOMIC DNA]</scope>
    <source>
        <strain evidence="2 3">NBRC 100414</strain>
    </source>
</reference>
<evidence type="ECO:0000259" key="1">
    <source>
        <dbReference type="PROSITE" id="PS50883"/>
    </source>
</evidence>
<sequence length="436" mass="46977">MSGLAATTTFAYYVNEWLAKKMTRLSRRSTYHSSVLAADDLSMEVVMQFAPVRRLSDGALAAVELQVRRLAGSAMGTAEALRRAARLMEQKAPLDKQKMVFAGSPQSAELAEILPVLVTVDMDSIPQHELDALPTPAALQRLVFSVSPAQLLHRPHETLGAVREARSRGRVICVDGIGVDPHAISMLPLIEPDVIIIGPELLSVATEPDMAEVAHALAAHVERSNAVVVAEGIHDERSRSAARTIGATYGTGRLYPAVANPSELPADEVVPFPEAPVWSSPAPSAGTPYALASVMQEPRRGTKRLLVEMSKALEAQAAAAGQAMIVVGTFQHAQHFTDTTSQRWRDLADVTGFAGVYGVGLSHMVDGNVRHAPLDADDDLVNEWTVAILGPHFAALLSARDQHDDGPDLERTFDFVQSFDRLTVTQAVHSVLSRFS</sequence>
<proteinExistence type="predicted"/>
<comment type="caution">
    <text evidence="2">The sequence shown here is derived from an EMBL/GenBank/DDBJ whole genome shotgun (WGS) entry which is preliminary data.</text>
</comment>
<dbReference type="InterPro" id="IPR001633">
    <property type="entry name" value="EAL_dom"/>
</dbReference>
<accession>H5U7M8</accession>
<evidence type="ECO:0000313" key="3">
    <source>
        <dbReference type="Proteomes" id="UP000005845"/>
    </source>
</evidence>
<evidence type="ECO:0000313" key="2">
    <source>
        <dbReference type="EMBL" id="GAB41736.1"/>
    </source>
</evidence>
<name>H5U7M8_9ACTN</name>
<dbReference type="Pfam" id="PF00563">
    <property type="entry name" value="EAL"/>
    <property type="match status" value="1"/>
</dbReference>
<dbReference type="Proteomes" id="UP000005845">
    <property type="component" value="Unassembled WGS sequence"/>
</dbReference>
<dbReference type="Gene3D" id="3.20.20.450">
    <property type="entry name" value="EAL domain"/>
    <property type="match status" value="1"/>
</dbReference>
<dbReference type="PROSITE" id="PS50883">
    <property type="entry name" value="EAL"/>
    <property type="match status" value="1"/>
</dbReference>
<protein>
    <recommendedName>
        <fullName evidence="1">EAL domain-containing protein</fullName>
    </recommendedName>
</protein>
<dbReference type="EMBL" id="BAFC01000150">
    <property type="protein sequence ID" value="GAB41736.1"/>
    <property type="molecule type" value="Genomic_DNA"/>
</dbReference>
<feature type="domain" description="EAL" evidence="1">
    <location>
        <begin position="28"/>
        <end position="272"/>
    </location>
</feature>
<gene>
    <name evidence="2" type="ORF">GOSPT_152_00350</name>
</gene>